<evidence type="ECO:0000313" key="3">
    <source>
        <dbReference type="Proteomes" id="UP000295674"/>
    </source>
</evidence>
<feature type="compositionally biased region" description="Pro residues" evidence="1">
    <location>
        <begin position="207"/>
        <end position="257"/>
    </location>
</feature>
<feature type="compositionally biased region" description="Pro residues" evidence="1">
    <location>
        <begin position="281"/>
        <end position="292"/>
    </location>
</feature>
<feature type="compositionally biased region" description="Basic and acidic residues" evidence="1">
    <location>
        <begin position="19"/>
        <end position="34"/>
    </location>
</feature>
<evidence type="ECO:0000256" key="1">
    <source>
        <dbReference type="SAM" id="MobiDB-lite"/>
    </source>
</evidence>
<feature type="compositionally biased region" description="Pro residues" evidence="1">
    <location>
        <begin position="311"/>
        <end position="373"/>
    </location>
</feature>
<evidence type="ECO:0000313" key="2">
    <source>
        <dbReference type="EMBL" id="TDD03969.1"/>
    </source>
</evidence>
<feature type="compositionally biased region" description="Pro residues" evidence="1">
    <location>
        <begin position="46"/>
        <end position="61"/>
    </location>
</feature>
<sequence length="546" mass="56679">MTAPQNPASAPGPAGFEAPNRRAPEPGGRRRADPPLRGSLSDAGPGGPPPAPPARPAPPAQRPGHFDVRAELAALAAEPHPFAFWQRAEQLPDRFEQEQRGSGPAVRPVTEPSRPSTGGLPSLSGDLGGAPARPAEMSGSLESDEPRHGRPESASLSGSLLPPAENPRPAPNPAPDSGPQPQVRDGVLRGPLTDGPPSGPVPQVSHAPPPVEAPRPPHPPMAQPPMPEPPMPEQPVAPPPMPEPPMAQPSRPEPPMPEQQMAHPPMPEPSMPEQPVAQPSRPEPPMPEPPEAPFAEQASVPPRPDAAQRPDGPPPSPPAGMSPAGPPSGPRPQGPPPGPPSGPMPQASPPPGHPAGPPPPQHPSPPAGTPAPPNSGQQRPPRPQGPPPMAPPPRPGPPPAPQQAEQPVAQQPPRRPEPPRPPDQHPAEPPQQDQQRPKSRTVRTPKINERADGGFGPMGSAGAWSNGTGRAGYGRNTSWSADDFKEERREGGDDLRAGSGYKPGETGSGAVPQFLIEADELWDDDDGGRLVAPPVLGESPASFRDF</sequence>
<feature type="compositionally biased region" description="Pro residues" evidence="1">
    <location>
        <begin position="380"/>
        <end position="401"/>
    </location>
</feature>
<feature type="compositionally biased region" description="Pro residues" evidence="1">
    <location>
        <begin position="164"/>
        <end position="178"/>
    </location>
</feature>
<accession>A0A4R4VEJ1</accession>
<feature type="region of interest" description="Disordered" evidence="1">
    <location>
        <begin position="85"/>
        <end position="509"/>
    </location>
</feature>
<dbReference type="AlphaFoldDB" id="A0A4R4VEJ1"/>
<dbReference type="EMBL" id="SMKS01000034">
    <property type="protein sequence ID" value="TDD03969.1"/>
    <property type="molecule type" value="Genomic_DNA"/>
</dbReference>
<dbReference type="RefSeq" id="WP_132676605.1">
    <property type="nucleotide sequence ID" value="NZ_SMKS01000034.1"/>
</dbReference>
<organism evidence="2 3">
    <name type="scientific">Saccharopolyspora terrae</name>
    <dbReference type="NCBI Taxonomy" id="2530384"/>
    <lineage>
        <taxon>Bacteria</taxon>
        <taxon>Bacillati</taxon>
        <taxon>Actinomycetota</taxon>
        <taxon>Actinomycetes</taxon>
        <taxon>Pseudonocardiales</taxon>
        <taxon>Pseudonocardiaceae</taxon>
        <taxon>Saccharopolyspora</taxon>
    </lineage>
</organism>
<dbReference type="OrthoDB" id="3701389at2"/>
<feature type="compositionally biased region" description="Basic and acidic residues" evidence="1">
    <location>
        <begin position="90"/>
        <end position="99"/>
    </location>
</feature>
<dbReference type="Proteomes" id="UP000295674">
    <property type="component" value="Unassembled WGS sequence"/>
</dbReference>
<comment type="caution">
    <text evidence="2">The sequence shown here is derived from an EMBL/GenBank/DDBJ whole genome shotgun (WGS) entry which is preliminary data.</text>
</comment>
<feature type="region of interest" description="Disordered" evidence="1">
    <location>
        <begin position="525"/>
        <end position="546"/>
    </location>
</feature>
<feature type="compositionally biased region" description="Low complexity" evidence="1">
    <location>
        <begin position="112"/>
        <end position="131"/>
    </location>
</feature>
<name>A0A4R4VEJ1_9PSEU</name>
<reference evidence="2 3" key="1">
    <citation type="submission" date="2019-03" db="EMBL/GenBank/DDBJ databases">
        <title>Draft genome sequences of novel Actinobacteria.</title>
        <authorList>
            <person name="Sahin N."/>
            <person name="Ay H."/>
            <person name="Saygin H."/>
        </authorList>
    </citation>
    <scope>NUCLEOTIDE SEQUENCE [LARGE SCALE GENOMIC DNA]</scope>
    <source>
        <strain evidence="2 3">16K309</strain>
    </source>
</reference>
<feature type="compositionally biased region" description="Low complexity" evidence="1">
    <location>
        <begin position="402"/>
        <end position="412"/>
    </location>
</feature>
<proteinExistence type="predicted"/>
<feature type="compositionally biased region" description="Basic and acidic residues" evidence="1">
    <location>
        <begin position="482"/>
        <end position="496"/>
    </location>
</feature>
<gene>
    <name evidence="2" type="ORF">E1181_18875</name>
</gene>
<protein>
    <submittedName>
        <fullName evidence="2">Uncharacterized protein</fullName>
    </submittedName>
</protein>
<feature type="region of interest" description="Disordered" evidence="1">
    <location>
        <begin position="1"/>
        <end position="67"/>
    </location>
</feature>
<feature type="compositionally biased region" description="Low complexity" evidence="1">
    <location>
        <begin position="152"/>
        <end position="163"/>
    </location>
</feature>
<feature type="compositionally biased region" description="Basic and acidic residues" evidence="1">
    <location>
        <begin position="414"/>
        <end position="426"/>
    </location>
</feature>
<keyword evidence="3" id="KW-1185">Reference proteome</keyword>